<dbReference type="EMBL" id="BNAV01000001">
    <property type="protein sequence ID" value="GHF36537.1"/>
    <property type="molecule type" value="Genomic_DNA"/>
</dbReference>
<proteinExistence type="predicted"/>
<dbReference type="InterPro" id="IPR050509">
    <property type="entry name" value="CoA-transferase_III"/>
</dbReference>
<protein>
    <submittedName>
        <fullName evidence="1">CoA transferase</fullName>
    </submittedName>
</protein>
<keyword evidence="2" id="KW-1185">Reference proteome</keyword>
<dbReference type="RefSeq" id="WP_145936425.1">
    <property type="nucleotide sequence ID" value="NZ_BNAV01000001.1"/>
</dbReference>
<dbReference type="InterPro" id="IPR044855">
    <property type="entry name" value="CoA-Trfase_III_dom3_sf"/>
</dbReference>
<dbReference type="OrthoDB" id="3564496at2"/>
<gene>
    <name evidence="1" type="ORF">GCM10017566_07050</name>
</gene>
<accession>A0A8H9ITK7</accession>
<dbReference type="AlphaFoldDB" id="A0A8H9ITK7"/>
<reference evidence="1" key="2">
    <citation type="submission" date="2020-09" db="EMBL/GenBank/DDBJ databases">
        <authorList>
            <person name="Sun Q."/>
            <person name="Zhou Y."/>
        </authorList>
    </citation>
    <scope>NUCLEOTIDE SEQUENCE</scope>
    <source>
        <strain evidence="1">CGMCC 4.7679</strain>
    </source>
</reference>
<name>A0A8H9ITK7_9PSEU</name>
<sequence>MTQLLAGVRVVEVAVLLNGSTASMHLADLGADVIKVESPAPGDYLRFGHTGHLHAQVNKGKRSVVLDLKSEAGREALGRLVSTADVFVTNVLGPSLASLGITYEQLRAHREDLVYCQVTGFGGTGPYAPVPAHGQMMDAVAGTIPTETGPDGLARMARPPAVRSGSLSVAGEATSMSAVFAAFHICAALAHRARTGRGCVIDVSAADAAFASAWTSVVSRLNLPEERQWWLRPDAGEHGARYQVYLAADGRYLMFCPEERKFWERFCLLADRPDLLERTSGYELRAEIQRIIGARGSAEWMKLAIEHRLPLAPVNDGVAEVAADPQVRSRGVLQTFPGPDGRDYTGVRQPALIDGQACEPPSPAPALGEHTREVLAELGYDEARQSVFAMRAEPADGYIIADAQGADEGSGS</sequence>
<keyword evidence="1" id="KW-0808">Transferase</keyword>
<dbReference type="PANTHER" id="PTHR48228">
    <property type="entry name" value="SUCCINYL-COA--D-CITRAMALATE COA-TRANSFERASE"/>
    <property type="match status" value="1"/>
</dbReference>
<reference evidence="1" key="1">
    <citation type="journal article" date="2014" name="Int. J. Syst. Evol. Microbiol.">
        <title>Complete genome sequence of Corynebacterium casei LMG S-19264T (=DSM 44701T), isolated from a smear-ripened cheese.</title>
        <authorList>
            <consortium name="US DOE Joint Genome Institute (JGI-PGF)"/>
            <person name="Walter F."/>
            <person name="Albersmeier A."/>
            <person name="Kalinowski J."/>
            <person name="Ruckert C."/>
        </authorList>
    </citation>
    <scope>NUCLEOTIDE SEQUENCE</scope>
    <source>
        <strain evidence="1">CGMCC 4.7679</strain>
    </source>
</reference>
<comment type="caution">
    <text evidence="1">The sequence shown here is derived from an EMBL/GenBank/DDBJ whole genome shotgun (WGS) entry which is preliminary data.</text>
</comment>
<dbReference type="GO" id="GO:0016740">
    <property type="term" value="F:transferase activity"/>
    <property type="evidence" value="ECO:0007669"/>
    <property type="project" value="UniProtKB-KW"/>
</dbReference>
<evidence type="ECO:0000313" key="1">
    <source>
        <dbReference type="EMBL" id="GHF36537.1"/>
    </source>
</evidence>
<evidence type="ECO:0000313" key="2">
    <source>
        <dbReference type="Proteomes" id="UP000658656"/>
    </source>
</evidence>
<dbReference type="Gene3D" id="3.30.1540.10">
    <property type="entry name" value="formyl-coa transferase, domain 3"/>
    <property type="match status" value="1"/>
</dbReference>
<dbReference type="PANTHER" id="PTHR48228:SF7">
    <property type="entry name" value="FATTY ACYL-COA TRANSFERASE RV3272-RELATED"/>
    <property type="match status" value="1"/>
</dbReference>
<organism evidence="1 2">
    <name type="scientific">Amycolatopsis bartoniae</name>
    <dbReference type="NCBI Taxonomy" id="941986"/>
    <lineage>
        <taxon>Bacteria</taxon>
        <taxon>Bacillati</taxon>
        <taxon>Actinomycetota</taxon>
        <taxon>Actinomycetes</taxon>
        <taxon>Pseudonocardiales</taxon>
        <taxon>Pseudonocardiaceae</taxon>
        <taxon>Amycolatopsis</taxon>
    </lineage>
</organism>
<dbReference type="SUPFAM" id="SSF89796">
    <property type="entry name" value="CoA-transferase family III (CaiB/BaiF)"/>
    <property type="match status" value="1"/>
</dbReference>
<dbReference type="Gene3D" id="3.40.50.10540">
    <property type="entry name" value="Crotonobetainyl-coa:carnitine coa-transferase, domain 1"/>
    <property type="match status" value="1"/>
</dbReference>
<dbReference type="Proteomes" id="UP000658656">
    <property type="component" value="Unassembled WGS sequence"/>
</dbReference>
<dbReference type="Pfam" id="PF02515">
    <property type="entry name" value="CoA_transf_3"/>
    <property type="match status" value="1"/>
</dbReference>
<dbReference type="InterPro" id="IPR003673">
    <property type="entry name" value="CoA-Trfase_fam_III"/>
</dbReference>
<dbReference type="InterPro" id="IPR023606">
    <property type="entry name" value="CoA-Trfase_III_dom_1_sf"/>
</dbReference>